<reference evidence="1 2" key="1">
    <citation type="journal article" date="2014" name="Int. J. Syst. Evol. Microbiol.">
        <title>Complete genome sequence of Corynebacterium casei LMG S-19264T (=DSM 44701T), isolated from a smear-ripened cheese.</title>
        <authorList>
            <consortium name="US DOE Joint Genome Institute (JGI-PGF)"/>
            <person name="Walter F."/>
            <person name="Albersmeier A."/>
            <person name="Kalinowski J."/>
            <person name="Ruckert C."/>
        </authorList>
    </citation>
    <scope>NUCLEOTIDE SEQUENCE [LARGE SCALE GENOMIC DNA]</scope>
    <source>
        <strain evidence="1 2">CGMCC 1.15896</strain>
    </source>
</reference>
<evidence type="ECO:0000313" key="2">
    <source>
        <dbReference type="Proteomes" id="UP000596977"/>
    </source>
</evidence>
<name>A0A916RB59_9HYPH</name>
<dbReference type="AlphaFoldDB" id="A0A916RB59"/>
<proteinExistence type="predicted"/>
<dbReference type="Proteomes" id="UP000596977">
    <property type="component" value="Unassembled WGS sequence"/>
</dbReference>
<gene>
    <name evidence="1" type="ORF">GCM10011499_11370</name>
</gene>
<dbReference type="EMBL" id="BMKB01000002">
    <property type="protein sequence ID" value="GGA43499.1"/>
    <property type="molecule type" value="Genomic_DNA"/>
</dbReference>
<comment type="caution">
    <text evidence="1">The sequence shown here is derived from an EMBL/GenBank/DDBJ whole genome shotgun (WGS) entry which is preliminary data.</text>
</comment>
<evidence type="ECO:0000313" key="1">
    <source>
        <dbReference type="EMBL" id="GGA43499.1"/>
    </source>
</evidence>
<sequence>MRSNSRRPPCFWRRPPKKRAIVITQIFDLDVYRFPVGALRRKDAAKNFRDFAQMLHLGVMRLKTARIKKNRMRQSHTEFLCIDPIGLDTKLADVRPVR</sequence>
<organism evidence="1 2">
    <name type="scientific">Pelagibacterium lentulum</name>
    <dbReference type="NCBI Taxonomy" id="2029865"/>
    <lineage>
        <taxon>Bacteria</taxon>
        <taxon>Pseudomonadati</taxon>
        <taxon>Pseudomonadota</taxon>
        <taxon>Alphaproteobacteria</taxon>
        <taxon>Hyphomicrobiales</taxon>
        <taxon>Devosiaceae</taxon>
        <taxon>Pelagibacterium</taxon>
    </lineage>
</organism>
<keyword evidence="2" id="KW-1185">Reference proteome</keyword>
<accession>A0A916RB59</accession>
<protein>
    <submittedName>
        <fullName evidence="1">Uncharacterized protein</fullName>
    </submittedName>
</protein>